<sequence length="122" mass="13725">MNAPLRKDAVTGSLAQPRVTFRVRQRTALSFDVHREMVGLDVVPVEEEALFGPFQGEEAANDFAYGAAERFHQHYPSFQVDVQPFPKLGHRPGQAYAERADEDRLNARDCLEPLLPAVGSFW</sequence>
<name>A0ABQ4UB69_9HYPH</name>
<dbReference type="Proteomes" id="UP001055039">
    <property type="component" value="Unassembled WGS sequence"/>
</dbReference>
<proteinExistence type="predicted"/>
<protein>
    <submittedName>
        <fullName evidence="1">Uncharacterized protein</fullName>
    </submittedName>
</protein>
<evidence type="ECO:0000313" key="1">
    <source>
        <dbReference type="EMBL" id="GJE63713.1"/>
    </source>
</evidence>
<keyword evidence="2" id="KW-1185">Reference proteome</keyword>
<reference evidence="1" key="2">
    <citation type="submission" date="2021-08" db="EMBL/GenBank/DDBJ databases">
        <authorList>
            <person name="Tani A."/>
            <person name="Ola A."/>
            <person name="Ogura Y."/>
            <person name="Katsura K."/>
            <person name="Hayashi T."/>
        </authorList>
    </citation>
    <scope>NUCLEOTIDE SEQUENCE</scope>
    <source>
        <strain evidence="1">NBRC 15686</strain>
    </source>
</reference>
<dbReference type="EMBL" id="BPRC01000001">
    <property type="protein sequence ID" value="GJE63713.1"/>
    <property type="molecule type" value="Genomic_DNA"/>
</dbReference>
<reference evidence="1" key="1">
    <citation type="journal article" date="2021" name="Front. Microbiol.">
        <title>Comprehensive Comparative Genomics and Phenotyping of Methylobacterium Species.</title>
        <authorList>
            <person name="Alessa O."/>
            <person name="Ogura Y."/>
            <person name="Fujitani Y."/>
            <person name="Takami H."/>
            <person name="Hayashi T."/>
            <person name="Sahin N."/>
            <person name="Tani A."/>
        </authorList>
    </citation>
    <scope>NUCLEOTIDE SEQUENCE</scope>
    <source>
        <strain evidence="1">NBRC 15686</strain>
    </source>
</reference>
<gene>
    <name evidence="1" type="ORF">LNAOJCKE_0911</name>
</gene>
<comment type="caution">
    <text evidence="1">The sequence shown here is derived from an EMBL/GenBank/DDBJ whole genome shotgun (WGS) entry which is preliminary data.</text>
</comment>
<organism evidence="1 2">
    <name type="scientific">Methylorubrum aminovorans</name>
    <dbReference type="NCBI Taxonomy" id="269069"/>
    <lineage>
        <taxon>Bacteria</taxon>
        <taxon>Pseudomonadati</taxon>
        <taxon>Pseudomonadota</taxon>
        <taxon>Alphaproteobacteria</taxon>
        <taxon>Hyphomicrobiales</taxon>
        <taxon>Methylobacteriaceae</taxon>
        <taxon>Methylorubrum</taxon>
    </lineage>
</organism>
<evidence type="ECO:0000313" key="2">
    <source>
        <dbReference type="Proteomes" id="UP001055039"/>
    </source>
</evidence>
<accession>A0ABQ4UB69</accession>
<dbReference type="RefSeq" id="WP_238222703.1">
    <property type="nucleotide sequence ID" value="NZ_BAAADH010000001.1"/>
</dbReference>